<name>A0A1Q5ZXP8_9SPHI</name>
<protein>
    <recommendedName>
        <fullName evidence="3">Adhesin</fullName>
    </recommendedName>
</protein>
<proteinExistence type="predicted"/>
<gene>
    <name evidence="1" type="ORF">RG47T_1968</name>
</gene>
<dbReference type="OrthoDB" id="9793307at2"/>
<dbReference type="Proteomes" id="UP000186720">
    <property type="component" value="Unassembled WGS sequence"/>
</dbReference>
<evidence type="ECO:0008006" key="3">
    <source>
        <dbReference type="Google" id="ProtNLM"/>
    </source>
</evidence>
<evidence type="ECO:0000313" key="1">
    <source>
        <dbReference type="EMBL" id="OKS86512.1"/>
    </source>
</evidence>
<dbReference type="EMBL" id="MPPL01000001">
    <property type="protein sequence ID" value="OKS86512.1"/>
    <property type="molecule type" value="Genomic_DNA"/>
</dbReference>
<keyword evidence="2" id="KW-1185">Reference proteome</keyword>
<reference evidence="1 2" key="1">
    <citation type="submission" date="2016-11" db="EMBL/GenBank/DDBJ databases">
        <title>Whole Genome Sequencing of Mucilaginibacter polytrichastri RG4-7(T) isolated from the moss sample.</title>
        <authorList>
            <person name="Li Y."/>
        </authorList>
    </citation>
    <scope>NUCLEOTIDE SEQUENCE [LARGE SCALE GENOMIC DNA]</scope>
    <source>
        <strain evidence="1 2">RG4-7</strain>
    </source>
</reference>
<evidence type="ECO:0000313" key="2">
    <source>
        <dbReference type="Proteomes" id="UP000186720"/>
    </source>
</evidence>
<accession>A0A1Q5ZXP8</accession>
<sequence length="261" mass="29932">MGKKATKQSQSREQLKDYFRNGKIPTEKHYADLINSMVHKMDDGFSKDEENGLNVSSYETSRNLVSFYKDINEIDPFYIISKDEPDPNCLKLQPFNNAPGKKNIDNTSFFFHTNGKFGIGKKCDDKYKTEVNGFIGMQGRIGTYKTGTKPANGEWHTIIDNLDNCQAFEIVARTGKMGSGKFAVIHATAVSAYGPKGSKIRKNSSCRGFFWNKINLRWKGTTHNYRLEMRTNSHYADDVDIYYTVTKLWDDTIFLNKEEIY</sequence>
<organism evidence="1 2">
    <name type="scientific">Mucilaginibacter polytrichastri</name>
    <dbReference type="NCBI Taxonomy" id="1302689"/>
    <lineage>
        <taxon>Bacteria</taxon>
        <taxon>Pseudomonadati</taxon>
        <taxon>Bacteroidota</taxon>
        <taxon>Sphingobacteriia</taxon>
        <taxon>Sphingobacteriales</taxon>
        <taxon>Sphingobacteriaceae</taxon>
        <taxon>Mucilaginibacter</taxon>
    </lineage>
</organism>
<dbReference type="AlphaFoldDB" id="A0A1Q5ZXP8"/>
<dbReference type="RefSeq" id="WP_074489195.1">
    <property type="nucleotide sequence ID" value="NZ_FPAM01000004.1"/>
</dbReference>
<dbReference type="STRING" id="1302689.RG47T_1968"/>
<comment type="caution">
    <text evidence="1">The sequence shown here is derived from an EMBL/GenBank/DDBJ whole genome shotgun (WGS) entry which is preliminary data.</text>
</comment>